<dbReference type="AlphaFoldDB" id="A0A0D2JZY4"/>
<name>A0A0D2JZY4_9BACT</name>
<feature type="transmembrane region" description="Helical" evidence="2">
    <location>
        <begin position="6"/>
        <end position="28"/>
    </location>
</feature>
<keyword evidence="5" id="KW-1185">Reference proteome</keyword>
<evidence type="ECO:0000256" key="1">
    <source>
        <dbReference type="SAM" id="MobiDB-lite"/>
    </source>
</evidence>
<comment type="caution">
    <text evidence="4">The sequence shown here is derived from an EMBL/GenBank/DDBJ whole genome shotgun (WGS) entry which is preliminary data.</text>
</comment>
<feature type="region of interest" description="Disordered" evidence="1">
    <location>
        <begin position="76"/>
        <end position="263"/>
    </location>
</feature>
<keyword evidence="2" id="KW-0812">Transmembrane</keyword>
<organism evidence="4 5">
    <name type="scientific">Dethiosulfatarculus sandiegensis</name>
    <dbReference type="NCBI Taxonomy" id="1429043"/>
    <lineage>
        <taxon>Bacteria</taxon>
        <taxon>Pseudomonadati</taxon>
        <taxon>Thermodesulfobacteriota</taxon>
        <taxon>Desulfarculia</taxon>
        <taxon>Desulfarculales</taxon>
        <taxon>Desulfarculaceae</taxon>
        <taxon>Dethiosulfatarculus</taxon>
    </lineage>
</organism>
<evidence type="ECO:0000313" key="5">
    <source>
        <dbReference type="Proteomes" id="UP000032233"/>
    </source>
</evidence>
<feature type="domain" description="SPOR" evidence="3">
    <location>
        <begin position="257"/>
        <end position="338"/>
    </location>
</feature>
<dbReference type="PROSITE" id="PS51724">
    <property type="entry name" value="SPOR"/>
    <property type="match status" value="1"/>
</dbReference>
<dbReference type="SUPFAM" id="SSF110997">
    <property type="entry name" value="Sporulation related repeat"/>
    <property type="match status" value="1"/>
</dbReference>
<feature type="compositionally biased region" description="Polar residues" evidence="1">
    <location>
        <begin position="198"/>
        <end position="210"/>
    </location>
</feature>
<dbReference type="InterPro" id="IPR036680">
    <property type="entry name" value="SPOR-like_sf"/>
</dbReference>
<dbReference type="RefSeq" id="WP_044347319.1">
    <property type="nucleotide sequence ID" value="NZ_AZAC01000005.1"/>
</dbReference>
<evidence type="ECO:0000256" key="2">
    <source>
        <dbReference type="SAM" id="Phobius"/>
    </source>
</evidence>
<evidence type="ECO:0000313" key="4">
    <source>
        <dbReference type="EMBL" id="KIX15060.1"/>
    </source>
</evidence>
<feature type="compositionally biased region" description="Low complexity" evidence="1">
    <location>
        <begin position="220"/>
        <end position="233"/>
    </location>
</feature>
<gene>
    <name evidence="4" type="ORF">X474_06020</name>
</gene>
<evidence type="ECO:0000259" key="3">
    <source>
        <dbReference type="PROSITE" id="PS51724"/>
    </source>
</evidence>
<keyword evidence="2" id="KW-1133">Transmembrane helix</keyword>
<reference evidence="4 5" key="1">
    <citation type="submission" date="2013-11" db="EMBL/GenBank/DDBJ databases">
        <title>Metagenomic analysis of a methanogenic consortium involved in long chain n-alkane degradation.</title>
        <authorList>
            <person name="Davidova I.A."/>
            <person name="Callaghan A.V."/>
            <person name="Wawrik B."/>
            <person name="Pruitt S."/>
            <person name="Marks C."/>
            <person name="Duncan K.E."/>
            <person name="Suflita J.M."/>
        </authorList>
    </citation>
    <scope>NUCLEOTIDE SEQUENCE [LARGE SCALE GENOMIC DNA]</scope>
    <source>
        <strain evidence="4 5">SPR</strain>
    </source>
</reference>
<dbReference type="Pfam" id="PF05036">
    <property type="entry name" value="SPOR"/>
    <property type="match status" value="1"/>
</dbReference>
<protein>
    <recommendedName>
        <fullName evidence="3">SPOR domain-containing protein</fullName>
    </recommendedName>
</protein>
<dbReference type="InterPro" id="IPR007730">
    <property type="entry name" value="SPOR-like_dom"/>
</dbReference>
<keyword evidence="2" id="KW-0472">Membrane</keyword>
<sequence length="339" mass="36083">MLTLIILGLFTCGTLFLLAALIFLYRWISRKRLFPQLPRLWARERMRFVISSGMFLACLAAFALVGTLPPESLIPSPAPNAKAPLGPSFDGKPPPSPSPAVQTGSDEPKKAAYQGETVSAQDRAQEKPIAGTMEPPPPAGQVKAQPATAQLPADQGAINLAAPGTPKQEVPARPPEVQARPSTPPAKAALEPAEKEPQTAQPKISGQGWTTEPEAEASRAEPAQPPRTEAQAEPETKPAPKPSPAPQKEKAKPQKAQPTTKAYSVCAASYRKIEAARKDAAKLTAKGLSVTVVAVDLPGKGHWNRVCAGTFPDPRTAQAQAAKWKKQGLIPDPFVVRLR</sequence>
<dbReference type="InParanoid" id="A0A0D2JZY4"/>
<dbReference type="GO" id="GO:0042834">
    <property type="term" value="F:peptidoglycan binding"/>
    <property type="evidence" value="ECO:0007669"/>
    <property type="project" value="InterPro"/>
</dbReference>
<dbReference type="EMBL" id="AZAC01000005">
    <property type="protein sequence ID" value="KIX15060.1"/>
    <property type="molecule type" value="Genomic_DNA"/>
</dbReference>
<feature type="transmembrane region" description="Helical" evidence="2">
    <location>
        <begin position="48"/>
        <end position="68"/>
    </location>
</feature>
<dbReference type="STRING" id="1429043.X474_06020"/>
<dbReference type="Proteomes" id="UP000032233">
    <property type="component" value="Unassembled WGS sequence"/>
</dbReference>
<proteinExistence type="predicted"/>
<dbReference type="Gene3D" id="3.30.70.1070">
    <property type="entry name" value="Sporulation related repeat"/>
    <property type="match status" value="1"/>
</dbReference>
<accession>A0A0D2JZY4</accession>